<evidence type="ECO:0000313" key="1">
    <source>
        <dbReference type="EMBL" id="CAE6753333.1"/>
    </source>
</evidence>
<evidence type="ECO:0000313" key="2">
    <source>
        <dbReference type="Proteomes" id="UP000675880"/>
    </source>
</evidence>
<comment type="caution">
    <text evidence="1">The sequence shown here is derived from an EMBL/GenBank/DDBJ whole genome shotgun (WGS) entry which is preliminary data.</text>
</comment>
<accession>A0ABM8RHF2</accession>
<dbReference type="EMBL" id="CAJNBJ010000016">
    <property type="protein sequence ID" value="CAE6753333.1"/>
    <property type="molecule type" value="Genomic_DNA"/>
</dbReference>
<proteinExistence type="predicted"/>
<gene>
    <name evidence="1" type="ORF">NSPZN2_30281</name>
</gene>
<dbReference type="Proteomes" id="UP000675880">
    <property type="component" value="Unassembled WGS sequence"/>
</dbReference>
<organism evidence="1 2">
    <name type="scientific">Nitrospira defluvii</name>
    <dbReference type="NCBI Taxonomy" id="330214"/>
    <lineage>
        <taxon>Bacteria</taxon>
        <taxon>Pseudomonadati</taxon>
        <taxon>Nitrospirota</taxon>
        <taxon>Nitrospiria</taxon>
        <taxon>Nitrospirales</taxon>
        <taxon>Nitrospiraceae</taxon>
        <taxon>Nitrospira</taxon>
    </lineage>
</organism>
<reference evidence="1 2" key="1">
    <citation type="submission" date="2021-02" db="EMBL/GenBank/DDBJ databases">
        <authorList>
            <person name="Han P."/>
        </authorList>
    </citation>
    <scope>NUCLEOTIDE SEQUENCE [LARGE SCALE GENOMIC DNA]</scope>
    <source>
        <strain evidence="1">Candidatus Nitrospira sp. ZN2</strain>
    </source>
</reference>
<keyword evidence="2" id="KW-1185">Reference proteome</keyword>
<protein>
    <recommendedName>
        <fullName evidence="3">Transposase</fullName>
    </recommendedName>
</protein>
<evidence type="ECO:0008006" key="3">
    <source>
        <dbReference type="Google" id="ProtNLM"/>
    </source>
</evidence>
<sequence>MLRYRILSQVSKLARGRLLGMVNAVCLNVEIPPFEMCVVYEERFQKSKAMGTKRI</sequence>
<name>A0ABM8RHF2_9BACT</name>